<dbReference type="Gene3D" id="4.10.900.10">
    <property type="entry name" value="TCF3-CBD (Catenin binding domain)"/>
    <property type="match status" value="1"/>
</dbReference>
<evidence type="ECO:0000256" key="2">
    <source>
        <dbReference type="ARBA" id="ARBA00022475"/>
    </source>
</evidence>
<dbReference type="Pfam" id="PF01049">
    <property type="entry name" value="CADH_Y-type_LIR"/>
    <property type="match status" value="1"/>
</dbReference>
<dbReference type="InterPro" id="IPR015919">
    <property type="entry name" value="Cadherin-like_sf"/>
</dbReference>
<proteinExistence type="predicted"/>
<dbReference type="Pfam" id="PF00028">
    <property type="entry name" value="Cadherin"/>
    <property type="match status" value="5"/>
</dbReference>
<dbReference type="FunFam" id="2.60.40.60:FF:000012">
    <property type="entry name" value="Cadherin 24"/>
    <property type="match status" value="1"/>
</dbReference>
<protein>
    <recommendedName>
        <fullName evidence="12">Cadherin-12</fullName>
    </recommendedName>
</protein>
<evidence type="ECO:0000256" key="16">
    <source>
        <dbReference type="SAM" id="Phobius"/>
    </source>
</evidence>
<evidence type="ECO:0000313" key="18">
    <source>
        <dbReference type="Ensembl" id="ENSCCRP00010107722.1"/>
    </source>
</evidence>
<accession>A0A8C1PKP5</accession>
<dbReference type="GO" id="GO:0007043">
    <property type="term" value="P:cell-cell junction assembly"/>
    <property type="evidence" value="ECO:0007669"/>
    <property type="project" value="TreeGrafter"/>
</dbReference>
<keyword evidence="4" id="KW-0479">Metal-binding</keyword>
<dbReference type="PROSITE" id="PS50268">
    <property type="entry name" value="CADHERIN_2"/>
    <property type="match status" value="5"/>
</dbReference>
<dbReference type="FunFam" id="2.60.40.60:FF:000008">
    <property type="entry name" value="Cadherin 24"/>
    <property type="match status" value="1"/>
</dbReference>
<dbReference type="PANTHER" id="PTHR24027:SF106">
    <property type="entry name" value="CADHERIN-18"/>
    <property type="match status" value="1"/>
</dbReference>
<dbReference type="InterPro" id="IPR027397">
    <property type="entry name" value="Catenin-bd_sf"/>
</dbReference>
<evidence type="ECO:0000256" key="1">
    <source>
        <dbReference type="ARBA" id="ARBA00004251"/>
    </source>
</evidence>
<dbReference type="GO" id="GO:0016339">
    <property type="term" value="P:calcium-dependent cell-cell adhesion via plasma membrane cell adhesion molecules"/>
    <property type="evidence" value="ECO:0007669"/>
    <property type="project" value="TreeGrafter"/>
</dbReference>
<dbReference type="GO" id="GO:0000902">
    <property type="term" value="P:cell morphogenesis"/>
    <property type="evidence" value="ECO:0007669"/>
    <property type="project" value="TreeGrafter"/>
</dbReference>
<dbReference type="InterPro" id="IPR000233">
    <property type="entry name" value="Cadherin_Y-type_LIR"/>
</dbReference>
<feature type="domain" description="Cadherin" evidence="17">
    <location>
        <begin position="165"/>
        <end position="273"/>
    </location>
</feature>
<feature type="domain" description="Cadherin" evidence="17">
    <location>
        <begin position="493"/>
        <end position="610"/>
    </location>
</feature>
<evidence type="ECO:0000256" key="5">
    <source>
        <dbReference type="ARBA" id="ARBA00022729"/>
    </source>
</evidence>
<evidence type="ECO:0000256" key="12">
    <source>
        <dbReference type="ARBA" id="ARBA00069585"/>
    </source>
</evidence>
<dbReference type="GO" id="GO:0016477">
    <property type="term" value="P:cell migration"/>
    <property type="evidence" value="ECO:0007669"/>
    <property type="project" value="TreeGrafter"/>
</dbReference>
<keyword evidence="19" id="KW-1185">Reference proteome</keyword>
<keyword evidence="11" id="KW-0325">Glycoprotein</keyword>
<evidence type="ECO:0000256" key="9">
    <source>
        <dbReference type="ARBA" id="ARBA00022989"/>
    </source>
</evidence>
<keyword evidence="8 14" id="KW-0130">Cell adhesion</keyword>
<keyword evidence="9 16" id="KW-1133">Transmembrane helix</keyword>
<evidence type="ECO:0000256" key="15">
    <source>
        <dbReference type="RuleBase" id="RU004357"/>
    </source>
</evidence>
<feature type="transmembrane region" description="Helical" evidence="16">
    <location>
        <begin position="620"/>
        <end position="641"/>
    </location>
</feature>
<feature type="domain" description="Cadherin" evidence="17">
    <location>
        <begin position="84"/>
        <end position="164"/>
    </location>
</feature>
<evidence type="ECO:0000313" key="19">
    <source>
        <dbReference type="Proteomes" id="UP000694427"/>
    </source>
</evidence>
<keyword evidence="3 14" id="KW-0812">Transmembrane</keyword>
<dbReference type="InterPro" id="IPR039808">
    <property type="entry name" value="Cadherin"/>
</dbReference>
<dbReference type="GO" id="GO:0005509">
    <property type="term" value="F:calcium ion binding"/>
    <property type="evidence" value="ECO:0007669"/>
    <property type="project" value="UniProtKB-UniRule"/>
</dbReference>
<keyword evidence="2" id="KW-1003">Cell membrane</keyword>
<evidence type="ECO:0000256" key="4">
    <source>
        <dbReference type="ARBA" id="ARBA00022723"/>
    </source>
</evidence>
<evidence type="ECO:0000256" key="13">
    <source>
        <dbReference type="PROSITE-ProRule" id="PRU00043"/>
    </source>
</evidence>
<dbReference type="GO" id="GO:0007156">
    <property type="term" value="P:homophilic cell adhesion via plasma membrane adhesion molecules"/>
    <property type="evidence" value="ECO:0007669"/>
    <property type="project" value="InterPro"/>
</dbReference>
<evidence type="ECO:0000256" key="6">
    <source>
        <dbReference type="ARBA" id="ARBA00022737"/>
    </source>
</evidence>
<sequence>LRTYCAKHLLFWFSVRKFHKFLLLMEYQAKIISRSHNATHNHNQTKDGETEVHHRPKRGWIWNQFFVLEEHIGPDAQYVGKLHSNSDKGDGSVRYILSGEGAGSIFIINEVTGDIHATKSLDREKKSHYVLHAQAIDLNTNKPLEPESEFIIKVQDINDNAPKFPDGPFVTSVPEMSEIGTSVFQVTATDADDPTYGNSARVVYSVLHGQPYFSVDPKSGIIRTALADMDREAREHYSVVIQAKDMAGQVGGLSGSTTVNITLTDVNDNPPKFPQKNYQVFVPESAQVGKPVGKIKANDEDIGINAEIKYSILNPEGAGMFSISTDKDTREGVITLRKVLNYEKKKHYSLHIAAENTHLDPHLSYLGSFKDDATLKITVGDVDEPPVFSMDYYIMEVYENAKVGTEVGAVTARDPDSKNSPVRYFIERREDKEVYFDIESISGVIRTTQLLDREDTPWHNITVMATEEDNPSLQSHVPVTVQVLDVNDNPPMINTEDEIIICESTRAGQVIQTITAVDKDDFANGKGFSFSFPGGVPANPNFTIKDNEDSTASIIARRRRFHRLTQELYELPVVVWDDGEPVLSSTSTLVLRVCSCQRGTRLKICQGEAFLSSAGLSTGALIAILLCVLILLAIVILFITLRRSKKEPLIISEEDIRENVVTYDDEGGGEEDTEAFDIIALRNPAAAEELKFRRDVRPECIRPRSSRRPAHEEMDIGEFIKQRVAEADQDTSVPPYDSLQTYAYEGQGSPAGSISSLGSTGSTASFNFNVKLVLKIIFKTLVGPDLP</sequence>
<dbReference type="AlphaFoldDB" id="A0A8C1PKP5"/>
<dbReference type="PRINTS" id="PR00205">
    <property type="entry name" value="CADHERIN"/>
</dbReference>
<feature type="domain" description="Cadherin" evidence="17">
    <location>
        <begin position="274"/>
        <end position="388"/>
    </location>
</feature>
<dbReference type="InterPro" id="IPR002126">
    <property type="entry name" value="Cadherin-like_dom"/>
</dbReference>
<dbReference type="FunFam" id="2.60.40.60:FF:000009">
    <property type="entry name" value="Cadherin 24"/>
    <property type="match status" value="1"/>
</dbReference>
<dbReference type="GO" id="GO:0002009">
    <property type="term" value="P:morphogenesis of an epithelium"/>
    <property type="evidence" value="ECO:0007669"/>
    <property type="project" value="UniProtKB-ARBA"/>
</dbReference>
<dbReference type="GO" id="GO:0034332">
    <property type="term" value="P:adherens junction organization"/>
    <property type="evidence" value="ECO:0007669"/>
    <property type="project" value="TreeGrafter"/>
</dbReference>
<evidence type="ECO:0000259" key="17">
    <source>
        <dbReference type="PROSITE" id="PS50268"/>
    </source>
</evidence>
<keyword evidence="10 16" id="KW-0472">Membrane</keyword>
<feature type="domain" description="Cadherin" evidence="17">
    <location>
        <begin position="389"/>
        <end position="493"/>
    </location>
</feature>
<dbReference type="Gene3D" id="2.60.40.60">
    <property type="entry name" value="Cadherins"/>
    <property type="match status" value="5"/>
</dbReference>
<evidence type="ECO:0000256" key="14">
    <source>
        <dbReference type="RuleBase" id="RU003318"/>
    </source>
</evidence>
<keyword evidence="7 13" id="KW-0106">Calcium</keyword>
<evidence type="ECO:0000256" key="7">
    <source>
        <dbReference type="ARBA" id="ARBA00022837"/>
    </source>
</evidence>
<evidence type="ECO:0000256" key="8">
    <source>
        <dbReference type="ARBA" id="ARBA00022889"/>
    </source>
</evidence>
<dbReference type="SMART" id="SM00112">
    <property type="entry name" value="CA"/>
    <property type="match status" value="5"/>
</dbReference>
<dbReference type="FunFam" id="2.60.40.60:FF:000097">
    <property type="entry name" value="cadherin-12 isoform X1"/>
    <property type="match status" value="1"/>
</dbReference>
<evidence type="ECO:0000256" key="3">
    <source>
        <dbReference type="ARBA" id="ARBA00022692"/>
    </source>
</evidence>
<keyword evidence="5" id="KW-0732">Signal</keyword>
<evidence type="ECO:0000256" key="10">
    <source>
        <dbReference type="ARBA" id="ARBA00023136"/>
    </source>
</evidence>
<name>A0A8C1PKP5_CYPCA</name>
<evidence type="ECO:0000256" key="11">
    <source>
        <dbReference type="ARBA" id="ARBA00023180"/>
    </source>
</evidence>
<comment type="function">
    <text evidence="15">Cadherins are calcium-dependent cell adhesion proteins.</text>
</comment>
<dbReference type="GO" id="GO:0044331">
    <property type="term" value="P:cell-cell adhesion mediated by cadherin"/>
    <property type="evidence" value="ECO:0007669"/>
    <property type="project" value="TreeGrafter"/>
</dbReference>
<dbReference type="CDD" id="cd11304">
    <property type="entry name" value="Cadherin_repeat"/>
    <property type="match status" value="5"/>
</dbReference>
<reference evidence="18" key="1">
    <citation type="submission" date="2025-08" db="UniProtKB">
        <authorList>
            <consortium name="Ensembl"/>
        </authorList>
    </citation>
    <scope>IDENTIFICATION</scope>
</reference>
<dbReference type="Proteomes" id="UP000694427">
    <property type="component" value="Unplaced"/>
</dbReference>
<dbReference type="GO" id="GO:0045296">
    <property type="term" value="F:cadherin binding"/>
    <property type="evidence" value="ECO:0007669"/>
    <property type="project" value="TreeGrafter"/>
</dbReference>
<dbReference type="Ensembl" id="ENSCCRT00010119854.1">
    <property type="protein sequence ID" value="ENSCCRP00010107722.1"/>
    <property type="gene ID" value="ENSCCRG00010047031.1"/>
</dbReference>
<dbReference type="GO" id="GO:0016342">
    <property type="term" value="C:catenin complex"/>
    <property type="evidence" value="ECO:0007669"/>
    <property type="project" value="TreeGrafter"/>
</dbReference>
<dbReference type="SUPFAM" id="SSF49313">
    <property type="entry name" value="Cadherin-like"/>
    <property type="match status" value="5"/>
</dbReference>
<organism evidence="18 19">
    <name type="scientific">Cyprinus carpio</name>
    <name type="common">Common carp</name>
    <dbReference type="NCBI Taxonomy" id="7962"/>
    <lineage>
        <taxon>Eukaryota</taxon>
        <taxon>Metazoa</taxon>
        <taxon>Chordata</taxon>
        <taxon>Craniata</taxon>
        <taxon>Vertebrata</taxon>
        <taxon>Euteleostomi</taxon>
        <taxon>Actinopterygii</taxon>
        <taxon>Neopterygii</taxon>
        <taxon>Teleostei</taxon>
        <taxon>Ostariophysi</taxon>
        <taxon>Cypriniformes</taxon>
        <taxon>Cyprinidae</taxon>
        <taxon>Cyprininae</taxon>
        <taxon>Cyprinus</taxon>
    </lineage>
</organism>
<reference evidence="18" key="2">
    <citation type="submission" date="2025-09" db="UniProtKB">
        <authorList>
            <consortium name="Ensembl"/>
        </authorList>
    </citation>
    <scope>IDENTIFICATION</scope>
</reference>
<keyword evidence="6" id="KW-0677">Repeat</keyword>
<dbReference type="InterPro" id="IPR020894">
    <property type="entry name" value="Cadherin_CS"/>
</dbReference>
<dbReference type="PANTHER" id="PTHR24027">
    <property type="entry name" value="CADHERIN-23"/>
    <property type="match status" value="1"/>
</dbReference>
<comment type="subcellular location">
    <subcellularLocation>
        <location evidence="1 14">Cell membrane</location>
        <topology evidence="1 14">Single-pass type I membrane protein</topology>
    </subcellularLocation>
</comment>
<dbReference type="PROSITE" id="PS00232">
    <property type="entry name" value="CADHERIN_1"/>
    <property type="match status" value="2"/>
</dbReference>
<dbReference type="FunFam" id="2.60.40.60:FF:000014">
    <property type="entry name" value="Cadherin 8"/>
    <property type="match status" value="1"/>
</dbReference>
<dbReference type="GO" id="GO:0005912">
    <property type="term" value="C:adherens junction"/>
    <property type="evidence" value="ECO:0007669"/>
    <property type="project" value="TreeGrafter"/>
</dbReference>
<dbReference type="GO" id="GO:0008013">
    <property type="term" value="F:beta-catenin binding"/>
    <property type="evidence" value="ECO:0007669"/>
    <property type="project" value="TreeGrafter"/>
</dbReference>